<evidence type="ECO:0000256" key="1">
    <source>
        <dbReference type="ARBA" id="ARBA00004141"/>
    </source>
</evidence>
<feature type="transmembrane region" description="Helical" evidence="6">
    <location>
        <begin position="46"/>
        <end position="64"/>
    </location>
</feature>
<keyword evidence="3 6" id="KW-0812">Transmembrane</keyword>
<reference evidence="7" key="1">
    <citation type="submission" date="2022-03" db="EMBL/GenBank/DDBJ databases">
        <authorList>
            <person name="Legras J.-L."/>
            <person name="Devillers H."/>
            <person name="Grondin C."/>
        </authorList>
    </citation>
    <scope>NUCLEOTIDE SEQUENCE</scope>
    <source>
        <strain evidence="7">CLIB 1423</strain>
    </source>
</reference>
<dbReference type="InterPro" id="IPR007248">
    <property type="entry name" value="Mpv17_PMP22"/>
</dbReference>
<protein>
    <submittedName>
        <fullName evidence="7">Uncharacterized protein</fullName>
    </submittedName>
</protein>
<dbReference type="EMBL" id="CAKXYY010000006">
    <property type="protein sequence ID" value="CAH2352206.1"/>
    <property type="molecule type" value="Genomic_DNA"/>
</dbReference>
<evidence type="ECO:0000313" key="7">
    <source>
        <dbReference type="EMBL" id="CAH2352206.1"/>
    </source>
</evidence>
<evidence type="ECO:0000256" key="5">
    <source>
        <dbReference type="ARBA" id="ARBA00023136"/>
    </source>
</evidence>
<name>A0A9P0VY48_9ASCO</name>
<evidence type="ECO:0000256" key="4">
    <source>
        <dbReference type="ARBA" id="ARBA00022989"/>
    </source>
</evidence>
<keyword evidence="8" id="KW-1185">Reference proteome</keyword>
<organism evidence="7 8">
    <name type="scientific">[Candida] railenensis</name>
    <dbReference type="NCBI Taxonomy" id="45579"/>
    <lineage>
        <taxon>Eukaryota</taxon>
        <taxon>Fungi</taxon>
        <taxon>Dikarya</taxon>
        <taxon>Ascomycota</taxon>
        <taxon>Saccharomycotina</taxon>
        <taxon>Pichiomycetes</taxon>
        <taxon>Debaryomycetaceae</taxon>
        <taxon>Kurtzmaniella</taxon>
    </lineage>
</organism>
<evidence type="ECO:0000256" key="3">
    <source>
        <dbReference type="ARBA" id="ARBA00022692"/>
    </source>
</evidence>
<dbReference type="AlphaFoldDB" id="A0A9P0VY48"/>
<dbReference type="GO" id="GO:0016020">
    <property type="term" value="C:membrane"/>
    <property type="evidence" value="ECO:0007669"/>
    <property type="project" value="UniProtKB-SubCell"/>
</dbReference>
<dbReference type="Proteomes" id="UP000837801">
    <property type="component" value="Unassembled WGS sequence"/>
</dbReference>
<dbReference type="OrthoDB" id="10267969at2759"/>
<evidence type="ECO:0000256" key="6">
    <source>
        <dbReference type="SAM" id="Phobius"/>
    </source>
</evidence>
<accession>A0A9P0VY48</accession>
<feature type="transmembrane region" description="Helical" evidence="6">
    <location>
        <begin position="103"/>
        <end position="121"/>
    </location>
</feature>
<keyword evidence="5 6" id="KW-0472">Membrane</keyword>
<comment type="caution">
    <text evidence="7">The sequence shown here is derived from an EMBL/GenBank/DDBJ whole genome shotgun (WGS) entry which is preliminary data.</text>
</comment>
<gene>
    <name evidence="7" type="ORF">CLIB1423_06S01178</name>
</gene>
<feature type="transmembrane region" description="Helical" evidence="6">
    <location>
        <begin position="70"/>
        <end position="91"/>
    </location>
</feature>
<evidence type="ECO:0000256" key="2">
    <source>
        <dbReference type="ARBA" id="ARBA00006824"/>
    </source>
</evidence>
<feature type="transmembrane region" description="Helical" evidence="6">
    <location>
        <begin position="174"/>
        <end position="192"/>
    </location>
</feature>
<comment type="subcellular location">
    <subcellularLocation>
        <location evidence="1">Membrane</location>
        <topology evidence="1">Multi-pass membrane protein</topology>
    </subcellularLocation>
</comment>
<proteinExistence type="inferred from homology"/>
<evidence type="ECO:0000313" key="8">
    <source>
        <dbReference type="Proteomes" id="UP000837801"/>
    </source>
</evidence>
<feature type="transmembrane region" description="Helical" evidence="6">
    <location>
        <begin position="133"/>
        <end position="153"/>
    </location>
</feature>
<sequence>MSEDIKLSHLNARGEKAHNNVLTVDDDIPPSHLNLNPASKTLKRKLVLYLIIEALISTVIYMKYDVLSEFHSLLAPALLGSSTAAFAQSINQYSKSKFSASKIYKFLLWGVINGVLTVLWIDMLNFQFETVLYRIIIDQLIGAPTFQIVYNILSAIWENGDISSIMSPVHMRSLKYSYCFWPFFSTIAFIFLPTEAFYPANCVANLIWNLILSKLSS</sequence>
<keyword evidence="4 6" id="KW-1133">Transmembrane helix</keyword>
<dbReference type="Pfam" id="PF04117">
    <property type="entry name" value="Mpv17_PMP22"/>
    <property type="match status" value="1"/>
</dbReference>
<comment type="similarity">
    <text evidence="2">Belongs to the peroxisomal membrane protein PXMP2/4 family.</text>
</comment>